<sequence>MKARLLTNTVGVLMGIGLFVALVSGGLWLLISTAPSVDGKMETVLGQVRVAEHRLGGRQFENVQDRRFLTAYFVGAPTTGNVEALVKGPLLHPFFDPERQTERPQGPIDGCGIFGSGIRLPAGKVPAEGLSTEDAEAVRAGRLEIIQVSILCKSGW</sequence>
<reference evidence="2 3" key="1">
    <citation type="submission" date="2022-06" db="EMBL/GenBank/DDBJ databases">
        <title>Genomic Encyclopedia of Archaeal and Bacterial Type Strains, Phase II (KMG-II): from individual species to whole genera.</title>
        <authorList>
            <person name="Goeker M."/>
        </authorList>
    </citation>
    <scope>NUCLEOTIDE SEQUENCE [LARGE SCALE GENOMIC DNA]</scope>
    <source>
        <strain evidence="2 3">DSM 40477</strain>
    </source>
</reference>
<organism evidence="2 3">
    <name type="scientific">Streptoalloteichus tenebrarius (strain ATCC 17920 / DSM 40477 / JCM 4838 / CBS 697.72 / NBRC 16177 / NCIMB 11028 / NRRL B-12390 / A12253. 1 / ISP 5477)</name>
    <name type="common">Streptomyces tenebrarius</name>
    <dbReference type="NCBI Taxonomy" id="1933"/>
    <lineage>
        <taxon>Bacteria</taxon>
        <taxon>Bacillati</taxon>
        <taxon>Actinomycetota</taxon>
        <taxon>Actinomycetes</taxon>
        <taxon>Pseudonocardiales</taxon>
        <taxon>Pseudonocardiaceae</taxon>
        <taxon>Streptoalloteichus</taxon>
    </lineage>
</organism>
<evidence type="ECO:0000313" key="2">
    <source>
        <dbReference type="EMBL" id="MCP2257118.1"/>
    </source>
</evidence>
<feature type="transmembrane region" description="Helical" evidence="1">
    <location>
        <begin position="12"/>
        <end position="31"/>
    </location>
</feature>
<evidence type="ECO:0000256" key="1">
    <source>
        <dbReference type="SAM" id="Phobius"/>
    </source>
</evidence>
<keyword evidence="1" id="KW-0812">Transmembrane</keyword>
<comment type="caution">
    <text evidence="2">The sequence shown here is derived from an EMBL/GenBank/DDBJ whole genome shotgun (WGS) entry which is preliminary data.</text>
</comment>
<dbReference type="EMBL" id="JAMTCP010000003">
    <property type="protein sequence ID" value="MCP2257118.1"/>
    <property type="molecule type" value="Genomic_DNA"/>
</dbReference>
<keyword evidence="3" id="KW-1185">Reference proteome</keyword>
<protein>
    <submittedName>
        <fullName evidence="2">Uncharacterized protein</fullName>
    </submittedName>
</protein>
<proteinExistence type="predicted"/>
<keyword evidence="1" id="KW-0472">Membrane</keyword>
<name>A0ABT1HNN0_STRSD</name>
<dbReference type="Proteomes" id="UP001205311">
    <property type="component" value="Unassembled WGS sequence"/>
</dbReference>
<accession>A0ABT1HNN0</accession>
<evidence type="ECO:0000313" key="3">
    <source>
        <dbReference type="Proteomes" id="UP001205311"/>
    </source>
</evidence>
<keyword evidence="1" id="KW-1133">Transmembrane helix</keyword>
<gene>
    <name evidence="2" type="ORF">LX15_000803</name>
</gene>